<gene>
    <name evidence="3" type="primary">moeB</name>
    <name evidence="3" type="ORF">J41TS12_23480</name>
</gene>
<dbReference type="PANTHER" id="PTHR10953:SF102">
    <property type="entry name" value="ADENYLYLTRANSFERASE AND SULFURTRANSFERASE MOCS3"/>
    <property type="match status" value="1"/>
</dbReference>
<keyword evidence="4" id="KW-1185">Reference proteome</keyword>
<evidence type="ECO:0000313" key="3">
    <source>
        <dbReference type="EMBL" id="GIO37487.1"/>
    </source>
</evidence>
<dbReference type="CDD" id="cd00757">
    <property type="entry name" value="ThiF_MoeB_HesA_family"/>
    <property type="match status" value="1"/>
</dbReference>
<reference evidence="3 4" key="1">
    <citation type="submission" date="2021-03" db="EMBL/GenBank/DDBJ databases">
        <title>Antimicrobial resistance genes in bacteria isolated from Japanese honey, and their potential for conferring macrolide and lincosamide resistance in the American foulbrood pathogen Paenibacillus larvae.</title>
        <authorList>
            <person name="Okamoto M."/>
            <person name="Kumagai M."/>
            <person name="Kanamori H."/>
            <person name="Takamatsu D."/>
        </authorList>
    </citation>
    <scope>NUCLEOTIDE SEQUENCE [LARGE SCALE GENOMIC DNA]</scope>
    <source>
        <strain evidence="3 4">J41TS12</strain>
    </source>
</reference>
<dbReference type="GO" id="GO:0008146">
    <property type="term" value="F:sulfotransferase activity"/>
    <property type="evidence" value="ECO:0007669"/>
    <property type="project" value="TreeGrafter"/>
</dbReference>
<comment type="caution">
    <text evidence="3">The sequence shown here is derived from an EMBL/GenBank/DDBJ whole genome shotgun (WGS) entry which is preliminary data.</text>
</comment>
<evidence type="ECO:0000259" key="2">
    <source>
        <dbReference type="Pfam" id="PF00899"/>
    </source>
</evidence>
<comment type="similarity">
    <text evidence="1">Belongs to the HesA/MoeB/ThiF family.</text>
</comment>
<dbReference type="Pfam" id="PF00899">
    <property type="entry name" value="ThiF"/>
    <property type="match status" value="1"/>
</dbReference>
<dbReference type="PANTHER" id="PTHR10953">
    <property type="entry name" value="UBIQUITIN-ACTIVATING ENZYME E1"/>
    <property type="match status" value="1"/>
</dbReference>
<accession>A0A919XQP9</accession>
<dbReference type="FunFam" id="3.40.50.720:FF:000080">
    <property type="entry name" value="Thiazole biosynthesis adenylyltransferase ThiF"/>
    <property type="match status" value="1"/>
</dbReference>
<dbReference type="Proteomes" id="UP000681162">
    <property type="component" value="Unassembled WGS sequence"/>
</dbReference>
<protein>
    <submittedName>
        <fullName evidence="3">Thiamine/molybdopterin biosynthesis protein MoeB</fullName>
    </submittedName>
</protein>
<sequence length="343" mass="37619">MSQDRYSRQQNFAPIGVSGQQKLKDSHVLIVGAGALGSGTAETLARAGVGAITIIDRDYVEWSNLQRQSLYAEQDAFEQLPKAVAAASRLKQINSEMTINAHVMDCNPADLVSLLERHSIDLILDGTDHFAIRYLINDAAYRFRIPWIYGACSGSYGAVCSFIPGQTTCLNCLLKKMPAVSATCDLEGIIAPAVQTVAAMQSAEALKWLSGNRTQMNMNYTVFDLWSNMHQSIGLNRGARQEACPTCGGQPSYPYLNSEGAIKAETLCGRTSVWLRYPRQEALNLGAVADHAKQLQAEVKSNPYLVQIQEGELRLVLFQDGRALVHGTSDPLVAKKLYQRYVS</sequence>
<dbReference type="Gene3D" id="3.40.50.720">
    <property type="entry name" value="NAD(P)-binding Rossmann-like Domain"/>
    <property type="match status" value="1"/>
</dbReference>
<dbReference type="GO" id="GO:0008641">
    <property type="term" value="F:ubiquitin-like modifier activating enzyme activity"/>
    <property type="evidence" value="ECO:0007669"/>
    <property type="project" value="InterPro"/>
</dbReference>
<dbReference type="EMBL" id="BORR01000007">
    <property type="protein sequence ID" value="GIO37487.1"/>
    <property type="molecule type" value="Genomic_DNA"/>
</dbReference>
<evidence type="ECO:0000256" key="1">
    <source>
        <dbReference type="ARBA" id="ARBA00009919"/>
    </source>
</evidence>
<proteinExistence type="inferred from homology"/>
<organism evidence="3 4">
    <name type="scientific">Paenibacillus antibioticophila</name>
    <dbReference type="NCBI Taxonomy" id="1274374"/>
    <lineage>
        <taxon>Bacteria</taxon>
        <taxon>Bacillati</taxon>
        <taxon>Bacillota</taxon>
        <taxon>Bacilli</taxon>
        <taxon>Bacillales</taxon>
        <taxon>Paenibacillaceae</taxon>
        <taxon>Paenibacillus</taxon>
    </lineage>
</organism>
<dbReference type="RefSeq" id="WP_212939746.1">
    <property type="nucleotide sequence ID" value="NZ_BORR01000007.1"/>
</dbReference>
<dbReference type="InterPro" id="IPR045886">
    <property type="entry name" value="ThiF/MoeB/HesA"/>
</dbReference>
<evidence type="ECO:0000313" key="4">
    <source>
        <dbReference type="Proteomes" id="UP000681162"/>
    </source>
</evidence>
<feature type="domain" description="THIF-type NAD/FAD binding fold" evidence="2">
    <location>
        <begin position="6"/>
        <end position="244"/>
    </location>
</feature>
<dbReference type="InterPro" id="IPR035985">
    <property type="entry name" value="Ubiquitin-activating_enz"/>
</dbReference>
<name>A0A919XQP9_9BACL</name>
<dbReference type="SUPFAM" id="SSF69572">
    <property type="entry name" value="Activating enzymes of the ubiquitin-like proteins"/>
    <property type="match status" value="1"/>
</dbReference>
<dbReference type="AlphaFoldDB" id="A0A919XQP9"/>
<dbReference type="GO" id="GO:0005829">
    <property type="term" value="C:cytosol"/>
    <property type="evidence" value="ECO:0007669"/>
    <property type="project" value="TreeGrafter"/>
</dbReference>
<dbReference type="InterPro" id="IPR000594">
    <property type="entry name" value="ThiF_NAD_FAD-bd"/>
</dbReference>
<dbReference type="GO" id="GO:0004792">
    <property type="term" value="F:thiosulfate-cyanide sulfurtransferase activity"/>
    <property type="evidence" value="ECO:0007669"/>
    <property type="project" value="TreeGrafter"/>
</dbReference>
<dbReference type="GO" id="GO:0016779">
    <property type="term" value="F:nucleotidyltransferase activity"/>
    <property type="evidence" value="ECO:0007669"/>
    <property type="project" value="TreeGrafter"/>
</dbReference>